<feature type="non-terminal residue" evidence="1">
    <location>
        <position position="225"/>
    </location>
</feature>
<sequence>MAIQANLARAISVNVFLNPHRNSYNMPQRTLPCPAKRSGMDKLELSLASQLERAQHMASLPKPDLWLAHFMYLESIRNQVALGPIGVQGSTEVVPSVNPAHTTRGFVYHRKVRALIQAKLCQKLLLPNLQSYGRTQVVSNRALIANTPLVLVKADLDAMSNEWKISNLPPYAGQDNDAITSVTNLIRELLKYEKSALAKLVMTGARIGRRAVPEAIPTITDVTVS</sequence>
<evidence type="ECO:0000313" key="1">
    <source>
        <dbReference type="EMBL" id="OAV85503.1"/>
    </source>
</evidence>
<proteinExistence type="predicted"/>
<reference evidence="2" key="4">
    <citation type="submission" date="2025-05" db="UniProtKB">
        <authorList>
            <consortium name="EnsemblFungi"/>
        </authorList>
    </citation>
    <scope>IDENTIFICATION</scope>
    <source>
        <strain evidence="2">isolate 1-1 / race 1 (BBBD)</strain>
    </source>
</reference>
<dbReference type="VEuPathDB" id="FungiDB:PTTG_30476"/>
<dbReference type="AlphaFoldDB" id="A0A180G0Z8"/>
<name>A0A180G0Z8_PUCT1</name>
<dbReference type="EnsemblFungi" id="PTTG_30476-t43_1">
    <property type="protein sequence ID" value="PTTG_30476-t43_1-p1"/>
    <property type="gene ID" value="PTTG_30476"/>
</dbReference>
<reference evidence="1" key="2">
    <citation type="submission" date="2016-05" db="EMBL/GenBank/DDBJ databases">
        <title>Comparative analysis highlights variable genome content of wheat rusts and divergence of the mating loci.</title>
        <authorList>
            <person name="Cuomo C.A."/>
            <person name="Bakkeren G."/>
            <person name="Szabo L."/>
            <person name="Khalil H."/>
            <person name="Joly D."/>
            <person name="Goldberg J."/>
            <person name="Young S."/>
            <person name="Zeng Q."/>
            <person name="Fellers J."/>
        </authorList>
    </citation>
    <scope>NUCLEOTIDE SEQUENCE [LARGE SCALE GENOMIC DNA]</scope>
    <source>
        <strain evidence="1">1-1 BBBD Race 1</strain>
    </source>
</reference>
<accession>A0A180G0Z8</accession>
<dbReference type="EMBL" id="ADAS02003988">
    <property type="protein sequence ID" value="OAV85503.1"/>
    <property type="molecule type" value="Genomic_DNA"/>
</dbReference>
<reference evidence="2 3" key="3">
    <citation type="journal article" date="2017" name="G3 (Bethesda)">
        <title>Comparative analysis highlights variable genome content of wheat rusts and divergence of the mating loci.</title>
        <authorList>
            <person name="Cuomo C.A."/>
            <person name="Bakkeren G."/>
            <person name="Khalil H.B."/>
            <person name="Panwar V."/>
            <person name="Joly D."/>
            <person name="Linning R."/>
            <person name="Sakthikumar S."/>
            <person name="Song X."/>
            <person name="Adiconis X."/>
            <person name="Fan L."/>
            <person name="Goldberg J.M."/>
            <person name="Levin J.Z."/>
            <person name="Young S."/>
            <person name="Zeng Q."/>
            <person name="Anikster Y."/>
            <person name="Bruce M."/>
            <person name="Wang M."/>
            <person name="Yin C."/>
            <person name="McCallum B."/>
            <person name="Szabo L.J."/>
            <person name="Hulbert S."/>
            <person name="Chen X."/>
            <person name="Fellers J.P."/>
        </authorList>
    </citation>
    <scope>NUCLEOTIDE SEQUENCE</scope>
    <source>
        <strain evidence="2">isolate 1-1 / race 1 (BBBD)</strain>
        <strain evidence="3">Isolate 1-1 / race 1 (BBBD)</strain>
    </source>
</reference>
<organism evidence="1">
    <name type="scientific">Puccinia triticina (isolate 1-1 / race 1 (BBBD))</name>
    <name type="common">Brown leaf rust fungus</name>
    <dbReference type="NCBI Taxonomy" id="630390"/>
    <lineage>
        <taxon>Eukaryota</taxon>
        <taxon>Fungi</taxon>
        <taxon>Dikarya</taxon>
        <taxon>Basidiomycota</taxon>
        <taxon>Pucciniomycotina</taxon>
        <taxon>Pucciniomycetes</taxon>
        <taxon>Pucciniales</taxon>
        <taxon>Pucciniaceae</taxon>
        <taxon>Puccinia</taxon>
    </lineage>
</organism>
<keyword evidence="3" id="KW-1185">Reference proteome</keyword>
<protein>
    <submittedName>
        <fullName evidence="1 2">Uncharacterized protein</fullName>
    </submittedName>
</protein>
<dbReference type="Proteomes" id="UP000005240">
    <property type="component" value="Unassembled WGS sequence"/>
</dbReference>
<evidence type="ECO:0000313" key="2">
    <source>
        <dbReference type="EnsemblFungi" id="PTTG_30476-t43_1-p1"/>
    </source>
</evidence>
<evidence type="ECO:0000313" key="3">
    <source>
        <dbReference type="Proteomes" id="UP000005240"/>
    </source>
</evidence>
<reference evidence="1" key="1">
    <citation type="submission" date="2009-11" db="EMBL/GenBank/DDBJ databases">
        <authorList>
            <consortium name="The Broad Institute Genome Sequencing Platform"/>
            <person name="Ward D."/>
            <person name="Feldgarden M."/>
            <person name="Earl A."/>
            <person name="Young S.K."/>
            <person name="Zeng Q."/>
            <person name="Koehrsen M."/>
            <person name="Alvarado L."/>
            <person name="Berlin A."/>
            <person name="Bochicchio J."/>
            <person name="Borenstein D."/>
            <person name="Chapman S.B."/>
            <person name="Chen Z."/>
            <person name="Engels R."/>
            <person name="Freedman E."/>
            <person name="Gellesch M."/>
            <person name="Goldberg J."/>
            <person name="Griggs A."/>
            <person name="Gujja S."/>
            <person name="Heilman E."/>
            <person name="Heiman D."/>
            <person name="Hepburn T."/>
            <person name="Howarth C."/>
            <person name="Jen D."/>
            <person name="Larson L."/>
            <person name="Lewis B."/>
            <person name="Mehta T."/>
            <person name="Park D."/>
            <person name="Pearson M."/>
            <person name="Roberts A."/>
            <person name="Saif S."/>
            <person name="Shea T."/>
            <person name="Shenoy N."/>
            <person name="Sisk P."/>
            <person name="Stolte C."/>
            <person name="Sykes S."/>
            <person name="Thomson T."/>
            <person name="Walk T."/>
            <person name="White J."/>
            <person name="Yandava C."/>
            <person name="Izard J."/>
            <person name="Baranova O.V."/>
            <person name="Blanton J.M."/>
            <person name="Tanner A.C."/>
            <person name="Dewhirst F.E."/>
            <person name="Haas B."/>
            <person name="Nusbaum C."/>
            <person name="Birren B."/>
        </authorList>
    </citation>
    <scope>NUCLEOTIDE SEQUENCE [LARGE SCALE GENOMIC DNA]</scope>
    <source>
        <strain evidence="1">1-1 BBBD Race 1</strain>
    </source>
</reference>
<gene>
    <name evidence="1" type="ORF">PTTG_30476</name>
</gene>